<evidence type="ECO:0000313" key="1">
    <source>
        <dbReference type="EMBL" id="RKO90693.1"/>
    </source>
</evidence>
<proteinExistence type="predicted"/>
<gene>
    <name evidence="1" type="ORF">BDK51DRAFT_29646</name>
</gene>
<dbReference type="Proteomes" id="UP000269721">
    <property type="component" value="Unassembled WGS sequence"/>
</dbReference>
<evidence type="ECO:0000313" key="2">
    <source>
        <dbReference type="Proteomes" id="UP000269721"/>
    </source>
</evidence>
<dbReference type="OrthoDB" id="2117820at2759"/>
<dbReference type="AlphaFoldDB" id="A0A4P9WFX9"/>
<name>A0A4P9WFX9_9FUNG</name>
<sequence length="333" mass="36706">MPPLIRLLPLRPVSLHARPITISVPTRSHSLLSDYPLILSDSGPRRSPFEPTPSSWTWWQTNFVAPNRRKIARWTATGFVNARFAAIPSPSETPTNPDRYLPDRFLLGATAALETLLTRLSQFTGTESSSTSLNLPSIIKPLLLDRLTAAHTQLTSDNLSLSLSIDAFHADPVIRDIFLIFGPPALARHTLLRGNVVRREGANGVVRELPLGLGLLHREVAFEYAFPLEALRAGGKPGELVAPLAVRRQAMREGVVIGIDVAFDVDVRAVLGPLGGGEGRERVVRREPLVLRFETGHIYGVPDAATSWKIADMDCLLTEEKLLDEERQTAIYE</sequence>
<dbReference type="EMBL" id="KZ995431">
    <property type="protein sequence ID" value="RKO90693.1"/>
    <property type="molecule type" value="Genomic_DNA"/>
</dbReference>
<protein>
    <submittedName>
        <fullName evidence="1">Uncharacterized protein</fullName>
    </submittedName>
</protein>
<reference evidence="2" key="1">
    <citation type="journal article" date="2018" name="Nat. Microbiol.">
        <title>Leveraging single-cell genomics to expand the fungal tree of life.</title>
        <authorList>
            <person name="Ahrendt S.R."/>
            <person name="Quandt C.A."/>
            <person name="Ciobanu D."/>
            <person name="Clum A."/>
            <person name="Salamov A."/>
            <person name="Andreopoulos B."/>
            <person name="Cheng J.F."/>
            <person name="Woyke T."/>
            <person name="Pelin A."/>
            <person name="Henrissat B."/>
            <person name="Reynolds N.K."/>
            <person name="Benny G.L."/>
            <person name="Smith M.E."/>
            <person name="James T.Y."/>
            <person name="Grigoriev I.V."/>
        </authorList>
    </citation>
    <scope>NUCLEOTIDE SEQUENCE [LARGE SCALE GENOMIC DNA]</scope>
</reference>
<accession>A0A4P9WFX9</accession>
<organism evidence="1 2">
    <name type="scientific">Blyttiomyces helicus</name>
    <dbReference type="NCBI Taxonomy" id="388810"/>
    <lineage>
        <taxon>Eukaryota</taxon>
        <taxon>Fungi</taxon>
        <taxon>Fungi incertae sedis</taxon>
        <taxon>Chytridiomycota</taxon>
        <taxon>Chytridiomycota incertae sedis</taxon>
        <taxon>Chytridiomycetes</taxon>
        <taxon>Chytridiomycetes incertae sedis</taxon>
        <taxon>Blyttiomyces</taxon>
    </lineage>
</organism>
<keyword evidence="2" id="KW-1185">Reference proteome</keyword>